<reference evidence="1" key="1">
    <citation type="submission" date="2019-04" db="EMBL/GenBank/DDBJ databases">
        <title>Microbes associate with the intestines of laboratory mice.</title>
        <authorList>
            <person name="Navarre W."/>
            <person name="Wong E."/>
            <person name="Huang K."/>
            <person name="Tropini C."/>
            <person name="Ng K."/>
            <person name="Yu B."/>
        </authorList>
    </citation>
    <scope>NUCLEOTIDE SEQUENCE</scope>
    <source>
        <strain evidence="1">NM73_A23</strain>
    </source>
</reference>
<evidence type="ECO:0000313" key="2">
    <source>
        <dbReference type="Proteomes" id="UP000308886"/>
    </source>
</evidence>
<evidence type="ECO:0000313" key="1">
    <source>
        <dbReference type="EMBL" id="TGX79995.1"/>
    </source>
</evidence>
<name>A0AC61QLW1_9BACT</name>
<proteinExistence type="predicted"/>
<keyword evidence="2" id="KW-1185">Reference proteome</keyword>
<dbReference type="EMBL" id="SRZC01000032">
    <property type="protein sequence ID" value="TGX79995.1"/>
    <property type="molecule type" value="Genomic_DNA"/>
</dbReference>
<organism evidence="1 2">
    <name type="scientific">Palleniella muris</name>
    <dbReference type="NCBI Taxonomy" id="3038145"/>
    <lineage>
        <taxon>Bacteria</taxon>
        <taxon>Pseudomonadati</taxon>
        <taxon>Bacteroidota</taxon>
        <taxon>Bacteroidia</taxon>
        <taxon>Bacteroidales</taxon>
        <taxon>Prevotellaceae</taxon>
        <taxon>Palleniella</taxon>
    </lineage>
</organism>
<sequence length="157" mass="18730">MDTIKKIYIQIGTIAVILSLIYSCIPTMCAYYRHNVLFRNCTYDTLFIAGSHINNIDSIEGLLFPHYNSQCNDIDTAEIYLWDNSNSRKLFVYPDSLCSVDSNYLYQGSGTYYFFLIKWRDAKRYSWNDIRTKKLYRKWVVKKDENGEFDRNIRYQN</sequence>
<comment type="caution">
    <text evidence="1">The sequence shown here is derived from an EMBL/GenBank/DDBJ whole genome shotgun (WGS) entry which is preliminary data.</text>
</comment>
<dbReference type="Proteomes" id="UP000308886">
    <property type="component" value="Unassembled WGS sequence"/>
</dbReference>
<gene>
    <name evidence="1" type="ORF">E5358_14055</name>
</gene>
<accession>A0AC61QLW1</accession>
<protein>
    <submittedName>
        <fullName evidence="1">Uncharacterized protein</fullName>
    </submittedName>
</protein>